<gene>
    <name evidence="1" type="ORF">LCGC14_0147370</name>
</gene>
<protein>
    <submittedName>
        <fullName evidence="1">Uncharacterized protein</fullName>
    </submittedName>
</protein>
<name>A0A0F9V076_9ZZZZ</name>
<proteinExistence type="predicted"/>
<comment type="caution">
    <text evidence="1">The sequence shown here is derived from an EMBL/GenBank/DDBJ whole genome shotgun (WGS) entry which is preliminary data.</text>
</comment>
<dbReference type="AlphaFoldDB" id="A0A0F9V076"/>
<reference evidence="1" key="1">
    <citation type="journal article" date="2015" name="Nature">
        <title>Complex archaea that bridge the gap between prokaryotes and eukaryotes.</title>
        <authorList>
            <person name="Spang A."/>
            <person name="Saw J.H."/>
            <person name="Jorgensen S.L."/>
            <person name="Zaremba-Niedzwiedzka K."/>
            <person name="Martijn J."/>
            <person name="Lind A.E."/>
            <person name="van Eijk R."/>
            <person name="Schleper C."/>
            <person name="Guy L."/>
            <person name="Ettema T.J."/>
        </authorList>
    </citation>
    <scope>NUCLEOTIDE SEQUENCE</scope>
</reference>
<sequence>MAGNDKPKKIGTKERGAAIAVAEHLLQRLESIGGSLISIGDDDDMQHQILRQWGTELMGLAEGFSQNIQELSKVFVEEQAEKAIKKIAASKRKRERELEALILDEPGLDLCNKTEILQILGMHGYFISRSTDLETCKKILRGEKDVEEFSVVDQLKGTINNLIRQDWKNMEGQLSCDADCYMCPSCKVTECYLDNKAHLNGRPDMPKFKL</sequence>
<evidence type="ECO:0000313" key="1">
    <source>
        <dbReference type="EMBL" id="KKN98625.1"/>
    </source>
</evidence>
<dbReference type="EMBL" id="LAZR01000051">
    <property type="protein sequence ID" value="KKN98625.1"/>
    <property type="molecule type" value="Genomic_DNA"/>
</dbReference>
<organism evidence="1">
    <name type="scientific">marine sediment metagenome</name>
    <dbReference type="NCBI Taxonomy" id="412755"/>
    <lineage>
        <taxon>unclassified sequences</taxon>
        <taxon>metagenomes</taxon>
        <taxon>ecological metagenomes</taxon>
    </lineage>
</organism>
<accession>A0A0F9V076</accession>